<evidence type="ECO:0000256" key="1">
    <source>
        <dbReference type="ARBA" id="ARBA00006484"/>
    </source>
</evidence>
<keyword evidence="3" id="KW-1185">Reference proteome</keyword>
<accession>A0ABP9S246</accession>
<dbReference type="PRINTS" id="PR00081">
    <property type="entry name" value="GDHRDH"/>
</dbReference>
<name>A0ABP9S246_9ACTN</name>
<comment type="similarity">
    <text evidence="1">Belongs to the short-chain dehydrogenases/reductases (SDR) family.</text>
</comment>
<dbReference type="Gene3D" id="3.40.50.720">
    <property type="entry name" value="NAD(P)-binding Rossmann-like Domain"/>
    <property type="match status" value="1"/>
</dbReference>
<dbReference type="EMBL" id="BAABJQ010000014">
    <property type="protein sequence ID" value="GAA5190437.1"/>
    <property type="molecule type" value="Genomic_DNA"/>
</dbReference>
<dbReference type="PANTHER" id="PTHR42760:SF123">
    <property type="entry name" value="OXIDOREDUCTASE"/>
    <property type="match status" value="1"/>
</dbReference>
<dbReference type="InterPro" id="IPR020904">
    <property type="entry name" value="Sc_DH/Rdtase_CS"/>
</dbReference>
<sequence length="285" mass="30200">MTGTDNAVQLVDAEAAEALDVRARNRLRGKIAVVTGAGQGIGRAVARRLAAEGAGVVIWDRSEAGCARTVEELTTHGARVRGLTGDLTDYAGVAELAAQTVRLEGRIDILANIVGGATSFKPFVEWEPEEMLTEMNRSLLPTLFCCRAVLPHMIERGAGRIVNIGAESVRNGLWDRAPYNVGKGGVHALTTSIAREVAETGITCNCVAPGGTNSQPDRISPRYASMSEQDQASREVLRERVLTTIPMGRRAEPEEQAAAVAFLASDDASFITGQVLSVNGGSSMI</sequence>
<evidence type="ECO:0000313" key="2">
    <source>
        <dbReference type="EMBL" id="GAA5190437.1"/>
    </source>
</evidence>
<dbReference type="PANTHER" id="PTHR42760">
    <property type="entry name" value="SHORT-CHAIN DEHYDROGENASES/REDUCTASES FAMILY MEMBER"/>
    <property type="match status" value="1"/>
</dbReference>
<protein>
    <submittedName>
        <fullName evidence="2">1,6-dihydroxycyclohexa-2,4-diene-1-carboxylate dehydrogenase</fullName>
    </submittedName>
</protein>
<dbReference type="RefSeq" id="WP_345632639.1">
    <property type="nucleotide sequence ID" value="NZ_BAABJQ010000014.1"/>
</dbReference>
<dbReference type="InterPro" id="IPR036291">
    <property type="entry name" value="NAD(P)-bd_dom_sf"/>
</dbReference>
<dbReference type="PROSITE" id="PS00061">
    <property type="entry name" value="ADH_SHORT"/>
    <property type="match status" value="1"/>
</dbReference>
<dbReference type="PRINTS" id="PR00080">
    <property type="entry name" value="SDRFAMILY"/>
</dbReference>
<comment type="caution">
    <text evidence="2">The sequence shown here is derived from an EMBL/GenBank/DDBJ whole genome shotgun (WGS) entry which is preliminary data.</text>
</comment>
<dbReference type="Proteomes" id="UP001501570">
    <property type="component" value="Unassembled WGS sequence"/>
</dbReference>
<dbReference type="InterPro" id="IPR002347">
    <property type="entry name" value="SDR_fam"/>
</dbReference>
<reference evidence="3" key="1">
    <citation type="journal article" date="2019" name="Int. J. Syst. Evol. Microbiol.">
        <title>The Global Catalogue of Microorganisms (GCM) 10K type strain sequencing project: providing services to taxonomists for standard genome sequencing and annotation.</title>
        <authorList>
            <consortium name="The Broad Institute Genomics Platform"/>
            <consortium name="The Broad Institute Genome Sequencing Center for Infectious Disease"/>
            <person name="Wu L."/>
            <person name="Ma J."/>
        </authorList>
    </citation>
    <scope>NUCLEOTIDE SEQUENCE [LARGE SCALE GENOMIC DNA]</scope>
    <source>
        <strain evidence="3">JCM 18304</strain>
    </source>
</reference>
<organism evidence="2 3">
    <name type="scientific">Rugosimonospora acidiphila</name>
    <dbReference type="NCBI Taxonomy" id="556531"/>
    <lineage>
        <taxon>Bacteria</taxon>
        <taxon>Bacillati</taxon>
        <taxon>Actinomycetota</taxon>
        <taxon>Actinomycetes</taxon>
        <taxon>Micromonosporales</taxon>
        <taxon>Micromonosporaceae</taxon>
        <taxon>Rugosimonospora</taxon>
    </lineage>
</organism>
<evidence type="ECO:0000313" key="3">
    <source>
        <dbReference type="Proteomes" id="UP001501570"/>
    </source>
</evidence>
<dbReference type="Pfam" id="PF13561">
    <property type="entry name" value="adh_short_C2"/>
    <property type="match status" value="1"/>
</dbReference>
<proteinExistence type="inferred from homology"/>
<gene>
    <name evidence="2" type="ORF">GCM10023322_45560</name>
</gene>
<dbReference type="SUPFAM" id="SSF51735">
    <property type="entry name" value="NAD(P)-binding Rossmann-fold domains"/>
    <property type="match status" value="1"/>
</dbReference>